<dbReference type="AlphaFoldDB" id="A0AAV7JKG9"/>
<feature type="domain" description="DNA replication factor RFC1 C-terminal" evidence="9">
    <location>
        <begin position="155"/>
        <end position="305"/>
    </location>
</feature>
<dbReference type="GO" id="GO:0005634">
    <property type="term" value="C:nucleus"/>
    <property type="evidence" value="ECO:0007669"/>
    <property type="project" value="TreeGrafter"/>
</dbReference>
<accession>A0AAV7JKG9</accession>
<dbReference type="Pfam" id="PF08519">
    <property type="entry name" value="RFC1"/>
    <property type="match status" value="1"/>
</dbReference>
<dbReference type="FunFam" id="1.20.272.10:FF:000005">
    <property type="entry name" value="Replication factor C subunit 1"/>
    <property type="match status" value="1"/>
</dbReference>
<dbReference type="PANTHER" id="PTHR23389">
    <property type="entry name" value="CHROMOSOME TRANSMISSION FIDELITY FACTOR 18"/>
    <property type="match status" value="1"/>
</dbReference>
<dbReference type="InterPro" id="IPR013725">
    <property type="entry name" value="DNA_replication_fac_RFC1_C"/>
</dbReference>
<evidence type="ECO:0000313" key="11">
    <source>
        <dbReference type="Proteomes" id="UP001165289"/>
    </source>
</evidence>
<dbReference type="CDD" id="cd18140">
    <property type="entry name" value="HLD_clamp_RFC"/>
    <property type="match status" value="1"/>
</dbReference>
<dbReference type="GO" id="GO:0003689">
    <property type="term" value="F:DNA clamp loader activity"/>
    <property type="evidence" value="ECO:0007669"/>
    <property type="project" value="InterPro"/>
</dbReference>
<dbReference type="InterPro" id="IPR047854">
    <property type="entry name" value="RFC_lid"/>
</dbReference>
<dbReference type="EMBL" id="JAKMXF010000324">
    <property type="protein sequence ID" value="KAI6648940.1"/>
    <property type="molecule type" value="Genomic_DNA"/>
</dbReference>
<comment type="function">
    <text evidence="4">Subunit of the replication factor C (RFC) complex which acts during elongation of primed DNA templates by DNA polymerases delta and epsilon, and is necessary for ATP-dependent loading of proliferating cell nuclear antigen (PCNA) onto primed DNA. This subunit binds to the primer-template junction. Binds the PO-B transcription element as well as other GA rich DNA sequences. Can bind single- or double-stranded DNA.</text>
</comment>
<feature type="compositionally biased region" description="Basic residues" evidence="8">
    <location>
        <begin position="362"/>
        <end position="381"/>
    </location>
</feature>
<evidence type="ECO:0000256" key="6">
    <source>
        <dbReference type="ARBA" id="ARBA00075134"/>
    </source>
</evidence>
<evidence type="ECO:0000256" key="8">
    <source>
        <dbReference type="SAM" id="MobiDB-lite"/>
    </source>
</evidence>
<feature type="compositionally biased region" description="Acidic residues" evidence="8">
    <location>
        <begin position="334"/>
        <end position="346"/>
    </location>
</feature>
<name>A0AAV7JKG9_9METZ</name>
<keyword evidence="1" id="KW-0235">DNA replication</keyword>
<dbReference type="FunFam" id="1.10.8.60:FF:000021">
    <property type="entry name" value="Replication factor C subunit 1"/>
    <property type="match status" value="1"/>
</dbReference>
<evidence type="ECO:0000313" key="10">
    <source>
        <dbReference type="EMBL" id="KAI6648940.1"/>
    </source>
</evidence>
<comment type="caution">
    <text evidence="10">The sequence shown here is derived from an EMBL/GenBank/DDBJ whole genome shotgun (WGS) entry which is preliminary data.</text>
</comment>
<evidence type="ECO:0000256" key="2">
    <source>
        <dbReference type="ARBA" id="ARBA00022741"/>
    </source>
</evidence>
<dbReference type="PANTHER" id="PTHR23389:SF6">
    <property type="entry name" value="REPLICATION FACTOR C SUBUNIT 1"/>
    <property type="match status" value="1"/>
</dbReference>
<dbReference type="Proteomes" id="UP001165289">
    <property type="component" value="Unassembled WGS sequence"/>
</dbReference>
<comment type="subunit">
    <text evidence="5">Large subunit of the RFC complex, an heteropentameric complex consisting of RFC1 and four small subunits RFC2, RFC3, RFC4 and RFC5; the RFC complex interacts with PCNA and the interaction involves RFC1.</text>
</comment>
<dbReference type="InterPro" id="IPR008921">
    <property type="entry name" value="DNA_pol3_clamp-load_cplx_C"/>
</dbReference>
<evidence type="ECO:0000256" key="5">
    <source>
        <dbReference type="ARBA" id="ARBA00064311"/>
    </source>
</evidence>
<dbReference type="GO" id="GO:0005524">
    <property type="term" value="F:ATP binding"/>
    <property type="evidence" value="ECO:0007669"/>
    <property type="project" value="UniProtKB-KW"/>
</dbReference>
<dbReference type="GO" id="GO:0003677">
    <property type="term" value="F:DNA binding"/>
    <property type="evidence" value="ECO:0007669"/>
    <property type="project" value="InterPro"/>
</dbReference>
<evidence type="ECO:0000256" key="1">
    <source>
        <dbReference type="ARBA" id="ARBA00022705"/>
    </source>
</evidence>
<sequence>MRSLIHYCYDITVPRPTTDQIKGAILRIACSEGLSIPPNALEEMIVASNHDVRQVIHNISMWTANKKTLSFEEAKENAQNSKKVTAMGPFDVIRNVFARQNTKSNPVDEKLDLYFQDYSFGPLFVQENYPLIRPFGAKGDPLRHLELLALTADSLSTSDIISKRIRGAQNWKLLPMEGFFSTVYPGELLQGNFTGKIEFPKWFGNNSKSNKYQRIVGELCTHTRLHTSGSAADVTMDYIPSWYQKVTRAIVSEQIQEAAGFLCEYELLKDDWDSIAELGLYSGHRDVMSQVAPKVKAQLTRITNKERGTLHYKVDQSFRKLKVKQDDEFGDLDADDEIIGTEESEDLSQNQMIQRKTVAPSTKKKPAAKKSTQKPKKSNKK</sequence>
<organism evidence="10 11">
    <name type="scientific">Oopsacas minuta</name>
    <dbReference type="NCBI Taxonomy" id="111878"/>
    <lineage>
        <taxon>Eukaryota</taxon>
        <taxon>Metazoa</taxon>
        <taxon>Porifera</taxon>
        <taxon>Hexactinellida</taxon>
        <taxon>Hexasterophora</taxon>
        <taxon>Lyssacinosida</taxon>
        <taxon>Leucopsacidae</taxon>
        <taxon>Oopsacas</taxon>
    </lineage>
</organism>
<protein>
    <recommendedName>
        <fullName evidence="7">Activator 1 large subunit</fullName>
    </recommendedName>
    <alternativeName>
        <fullName evidence="6">Replication factor C 140 kDa subunit</fullName>
    </alternativeName>
</protein>
<keyword evidence="11" id="KW-1185">Reference proteome</keyword>
<dbReference type="Gene3D" id="1.10.8.60">
    <property type="match status" value="1"/>
</dbReference>
<dbReference type="Gene3D" id="1.20.272.10">
    <property type="match status" value="1"/>
</dbReference>
<evidence type="ECO:0000256" key="4">
    <source>
        <dbReference type="ARBA" id="ARBA00054501"/>
    </source>
</evidence>
<keyword evidence="3" id="KW-0067">ATP-binding</keyword>
<dbReference type="GO" id="GO:0006260">
    <property type="term" value="P:DNA replication"/>
    <property type="evidence" value="ECO:0007669"/>
    <property type="project" value="UniProtKB-KW"/>
</dbReference>
<reference evidence="10 11" key="1">
    <citation type="journal article" date="2023" name="BMC Biol.">
        <title>The compact genome of the sponge Oopsacas minuta (Hexactinellida) is lacking key metazoan core genes.</title>
        <authorList>
            <person name="Santini S."/>
            <person name="Schenkelaars Q."/>
            <person name="Jourda C."/>
            <person name="Duchesne M."/>
            <person name="Belahbib H."/>
            <person name="Rocher C."/>
            <person name="Selva M."/>
            <person name="Riesgo A."/>
            <person name="Vervoort M."/>
            <person name="Leys S.P."/>
            <person name="Kodjabachian L."/>
            <person name="Le Bivic A."/>
            <person name="Borchiellini C."/>
            <person name="Claverie J.M."/>
            <person name="Renard E."/>
        </authorList>
    </citation>
    <scope>NUCLEOTIDE SEQUENCE [LARGE SCALE GENOMIC DNA]</scope>
    <source>
        <strain evidence="10">SPO-2</strain>
    </source>
</reference>
<keyword evidence="2" id="KW-0547">Nucleotide-binding</keyword>
<dbReference type="SUPFAM" id="SSF48019">
    <property type="entry name" value="post-AAA+ oligomerization domain-like"/>
    <property type="match status" value="1"/>
</dbReference>
<gene>
    <name evidence="10" type="ORF">LOD99_7013</name>
</gene>
<dbReference type="GO" id="GO:0005663">
    <property type="term" value="C:DNA replication factor C complex"/>
    <property type="evidence" value="ECO:0007669"/>
    <property type="project" value="InterPro"/>
</dbReference>
<evidence type="ECO:0000259" key="9">
    <source>
        <dbReference type="Pfam" id="PF08519"/>
    </source>
</evidence>
<feature type="region of interest" description="Disordered" evidence="8">
    <location>
        <begin position="334"/>
        <end position="381"/>
    </location>
</feature>
<proteinExistence type="predicted"/>
<evidence type="ECO:0000256" key="3">
    <source>
        <dbReference type="ARBA" id="ARBA00022840"/>
    </source>
</evidence>
<dbReference type="Pfam" id="PF25361">
    <property type="entry name" value="AAA_lid_RFC1"/>
    <property type="match status" value="1"/>
</dbReference>
<evidence type="ECO:0000256" key="7">
    <source>
        <dbReference type="ARBA" id="ARBA00077727"/>
    </source>
</evidence>